<feature type="signal peptide" evidence="1">
    <location>
        <begin position="1"/>
        <end position="26"/>
    </location>
</feature>
<name>A0A1H4CL55_ALKAM</name>
<reference evidence="2 3" key="1">
    <citation type="submission" date="2016-10" db="EMBL/GenBank/DDBJ databases">
        <authorList>
            <person name="de Groot N.N."/>
        </authorList>
    </citation>
    <scope>NUCLEOTIDE SEQUENCE [LARGE SCALE GENOMIC DNA]</scope>
    <source>
        <strain evidence="2 3">CGMCC 1.3430</strain>
    </source>
</reference>
<gene>
    <name evidence="2" type="ORF">SAMN04488051_104218</name>
</gene>
<dbReference type="Proteomes" id="UP000198773">
    <property type="component" value="Unassembled WGS sequence"/>
</dbReference>
<feature type="chain" id="PRO_5011479306" evidence="1">
    <location>
        <begin position="27"/>
        <end position="238"/>
    </location>
</feature>
<dbReference type="GO" id="GO:0055085">
    <property type="term" value="P:transmembrane transport"/>
    <property type="evidence" value="ECO:0007669"/>
    <property type="project" value="TreeGrafter"/>
</dbReference>
<evidence type="ECO:0000313" key="3">
    <source>
        <dbReference type="Proteomes" id="UP000198773"/>
    </source>
</evidence>
<organism evidence="2 3">
    <name type="scientific">Alkalimonas amylolytica</name>
    <dbReference type="NCBI Taxonomy" id="152573"/>
    <lineage>
        <taxon>Bacteria</taxon>
        <taxon>Pseudomonadati</taxon>
        <taxon>Pseudomonadota</taxon>
        <taxon>Gammaproteobacteria</taxon>
        <taxon>Alkalimonas</taxon>
    </lineage>
</organism>
<evidence type="ECO:0000313" key="2">
    <source>
        <dbReference type="EMBL" id="SEA61165.1"/>
    </source>
</evidence>
<dbReference type="PANTHER" id="PTHR36920:SF1">
    <property type="entry name" value="OUTER MEMBRANE PROTEIN W"/>
    <property type="match status" value="1"/>
</dbReference>
<dbReference type="InterPro" id="IPR005618">
    <property type="entry name" value="OMPW"/>
</dbReference>
<proteinExistence type="predicted"/>
<keyword evidence="3" id="KW-1185">Reference proteome</keyword>
<dbReference type="AlphaFoldDB" id="A0A1H4CL55"/>
<evidence type="ECO:0000256" key="1">
    <source>
        <dbReference type="SAM" id="SignalP"/>
    </source>
</evidence>
<dbReference type="PANTHER" id="PTHR36920">
    <property type="match status" value="1"/>
</dbReference>
<keyword evidence="1" id="KW-0732">Signal</keyword>
<sequence length="238" mass="25163">MHNNKRTSALQLSAIAAALFSPLALANFSVNVGAINVSPNDDSSYLNVVETVAGLPANSAKVGVNSNTQLGLTFDYALDDHWSVQLIAATPFSHNIKVKGSAVDGLPVGKTKHLPPTLLAQYNFGSVNADFRPFVGAGLNYTLFFSEKAAPELKDTLVAIGAAQAGDDVSLSLKNSVGIALQAGFNYKLSDNWGLHAMIAWADIDTDAMVKINGANVQPVDVSIDPTIVMVGLRYSFR</sequence>
<dbReference type="RefSeq" id="WP_091342413.1">
    <property type="nucleotide sequence ID" value="NZ_FNRM01000004.1"/>
</dbReference>
<dbReference type="Pfam" id="PF03922">
    <property type="entry name" value="OmpW"/>
    <property type="match status" value="1"/>
</dbReference>
<accession>A0A1H4CL55</accession>
<dbReference type="STRING" id="152573.SAMN04488051_104218"/>
<dbReference type="EMBL" id="FNRM01000004">
    <property type="protein sequence ID" value="SEA61165.1"/>
    <property type="molecule type" value="Genomic_DNA"/>
</dbReference>
<dbReference type="GO" id="GO:0019867">
    <property type="term" value="C:outer membrane"/>
    <property type="evidence" value="ECO:0007669"/>
    <property type="project" value="InterPro"/>
</dbReference>
<protein>
    <submittedName>
        <fullName evidence="2">Outer membrane protein</fullName>
    </submittedName>
</protein>
<dbReference type="OrthoDB" id="9807574at2"/>
<dbReference type="InterPro" id="IPR011250">
    <property type="entry name" value="OMP/PagP_B-barrel"/>
</dbReference>
<dbReference type="SUPFAM" id="SSF56925">
    <property type="entry name" value="OMPA-like"/>
    <property type="match status" value="1"/>
</dbReference>
<dbReference type="Gene3D" id="2.40.160.20">
    <property type="match status" value="1"/>
</dbReference>